<feature type="region of interest" description="Disordered" evidence="1">
    <location>
        <begin position="94"/>
        <end position="135"/>
    </location>
</feature>
<dbReference type="AlphaFoldDB" id="M2QNV7"/>
<dbReference type="EMBL" id="KB445794">
    <property type="protein sequence ID" value="EMD38743.1"/>
    <property type="molecule type" value="Genomic_DNA"/>
</dbReference>
<evidence type="ECO:0000313" key="2">
    <source>
        <dbReference type="EMBL" id="EMD38743.1"/>
    </source>
</evidence>
<sequence length="135" mass="14432">MRGDRVFWDNTGVGVGELRLTTDGHPRVTCCWTKFAARSATMPSAAFLHSCILQAVHSAAPRRALPGEGAPGGGDGIRIRDAASRKPVILLPREAAKAREHSPEPLTHSQVPREAGVCGVPQVPDLPPARRSESR</sequence>
<reference evidence="2 3" key="1">
    <citation type="journal article" date="2012" name="Proc. Natl. Acad. Sci. U.S.A.">
        <title>Comparative genomics of Ceriporiopsis subvermispora and Phanerochaete chrysosporium provide insight into selective ligninolysis.</title>
        <authorList>
            <person name="Fernandez-Fueyo E."/>
            <person name="Ruiz-Duenas F.J."/>
            <person name="Ferreira P."/>
            <person name="Floudas D."/>
            <person name="Hibbett D.S."/>
            <person name="Canessa P."/>
            <person name="Larrondo L.F."/>
            <person name="James T.Y."/>
            <person name="Seelenfreund D."/>
            <person name="Lobos S."/>
            <person name="Polanco R."/>
            <person name="Tello M."/>
            <person name="Honda Y."/>
            <person name="Watanabe T."/>
            <person name="Watanabe T."/>
            <person name="Ryu J.S."/>
            <person name="Kubicek C.P."/>
            <person name="Schmoll M."/>
            <person name="Gaskell J."/>
            <person name="Hammel K.E."/>
            <person name="St John F.J."/>
            <person name="Vanden Wymelenberg A."/>
            <person name="Sabat G."/>
            <person name="Splinter BonDurant S."/>
            <person name="Syed K."/>
            <person name="Yadav J.S."/>
            <person name="Doddapaneni H."/>
            <person name="Subramanian V."/>
            <person name="Lavin J.L."/>
            <person name="Oguiza J.A."/>
            <person name="Perez G."/>
            <person name="Pisabarro A.G."/>
            <person name="Ramirez L."/>
            <person name="Santoyo F."/>
            <person name="Master E."/>
            <person name="Coutinho P.M."/>
            <person name="Henrissat B."/>
            <person name="Lombard V."/>
            <person name="Magnuson J.K."/>
            <person name="Kuees U."/>
            <person name="Hori C."/>
            <person name="Igarashi K."/>
            <person name="Samejima M."/>
            <person name="Held B.W."/>
            <person name="Barry K.W."/>
            <person name="LaButti K.M."/>
            <person name="Lapidus A."/>
            <person name="Lindquist E.A."/>
            <person name="Lucas S.M."/>
            <person name="Riley R."/>
            <person name="Salamov A.A."/>
            <person name="Hoffmeister D."/>
            <person name="Schwenk D."/>
            <person name="Hadar Y."/>
            <person name="Yarden O."/>
            <person name="de Vries R.P."/>
            <person name="Wiebenga A."/>
            <person name="Stenlid J."/>
            <person name="Eastwood D."/>
            <person name="Grigoriev I.V."/>
            <person name="Berka R.M."/>
            <person name="Blanchette R.A."/>
            <person name="Kersten P."/>
            <person name="Martinez A.T."/>
            <person name="Vicuna R."/>
            <person name="Cullen D."/>
        </authorList>
    </citation>
    <scope>NUCLEOTIDE SEQUENCE [LARGE SCALE GENOMIC DNA]</scope>
    <source>
        <strain evidence="2 3">B</strain>
    </source>
</reference>
<dbReference type="Proteomes" id="UP000016930">
    <property type="component" value="Unassembled WGS sequence"/>
</dbReference>
<dbReference type="HOGENOM" id="CLU_1885512_0_0_1"/>
<proteinExistence type="predicted"/>
<name>M2QNV7_CERS8</name>
<protein>
    <submittedName>
        <fullName evidence="2">Uncharacterized protein</fullName>
    </submittedName>
</protein>
<organism evidence="2 3">
    <name type="scientific">Ceriporiopsis subvermispora (strain B)</name>
    <name type="common">White-rot fungus</name>
    <name type="synonym">Gelatoporia subvermispora</name>
    <dbReference type="NCBI Taxonomy" id="914234"/>
    <lineage>
        <taxon>Eukaryota</taxon>
        <taxon>Fungi</taxon>
        <taxon>Dikarya</taxon>
        <taxon>Basidiomycota</taxon>
        <taxon>Agaricomycotina</taxon>
        <taxon>Agaricomycetes</taxon>
        <taxon>Polyporales</taxon>
        <taxon>Gelatoporiaceae</taxon>
        <taxon>Gelatoporia</taxon>
    </lineage>
</organism>
<evidence type="ECO:0000313" key="3">
    <source>
        <dbReference type="Proteomes" id="UP000016930"/>
    </source>
</evidence>
<evidence type="ECO:0000256" key="1">
    <source>
        <dbReference type="SAM" id="MobiDB-lite"/>
    </source>
</evidence>
<gene>
    <name evidence="2" type="ORF">CERSUDRAFT_92781</name>
</gene>
<accession>M2QNV7</accession>
<keyword evidence="3" id="KW-1185">Reference proteome</keyword>
<feature type="compositionally biased region" description="Basic and acidic residues" evidence="1">
    <location>
        <begin position="94"/>
        <end position="103"/>
    </location>
</feature>